<keyword evidence="3" id="KW-1185">Reference proteome</keyword>
<feature type="compositionally biased region" description="Basic and acidic residues" evidence="1">
    <location>
        <begin position="115"/>
        <end position="131"/>
    </location>
</feature>
<reference evidence="2" key="3">
    <citation type="submission" date="2021-05" db="UniProtKB">
        <authorList>
            <consortium name="EnsemblPlants"/>
        </authorList>
    </citation>
    <scope>IDENTIFICATION</scope>
    <source>
        <strain evidence="2">cv. B73</strain>
    </source>
</reference>
<sequence length="171" mass="18460">MMAAGEVYHGRTTTRWRGDGCCVVADSVPGRPQHAAPGNPAALATRACGIADDWEGEEQLAAHLGVLLPVVDLPIEPSAIAKPCTRPPFSQNGMGSMHCGDGRAQIAGFHRRSRGREDPGAEARMEGHGRENGGNNGEMQRREDPWEARLWARQSRGRSHGEVVDAHVRVL</sequence>
<reference evidence="3" key="1">
    <citation type="journal article" date="2009" name="Science">
        <title>The B73 maize genome: complexity, diversity, and dynamics.</title>
        <authorList>
            <person name="Schnable P.S."/>
            <person name="Ware D."/>
            <person name="Fulton R.S."/>
            <person name="Stein J.C."/>
            <person name="Wei F."/>
            <person name="Pasternak S."/>
            <person name="Liang C."/>
            <person name="Zhang J."/>
            <person name="Fulton L."/>
            <person name="Graves T.A."/>
            <person name="Minx P."/>
            <person name="Reily A.D."/>
            <person name="Courtney L."/>
            <person name="Kruchowski S.S."/>
            <person name="Tomlinson C."/>
            <person name="Strong C."/>
            <person name="Delehaunty K."/>
            <person name="Fronick C."/>
            <person name="Courtney B."/>
            <person name="Rock S.M."/>
            <person name="Belter E."/>
            <person name="Du F."/>
            <person name="Kim K."/>
            <person name="Abbott R.M."/>
            <person name="Cotton M."/>
            <person name="Levy A."/>
            <person name="Marchetto P."/>
            <person name="Ochoa K."/>
            <person name="Jackson S.M."/>
            <person name="Gillam B."/>
            <person name="Chen W."/>
            <person name="Yan L."/>
            <person name="Higginbotham J."/>
            <person name="Cardenas M."/>
            <person name="Waligorski J."/>
            <person name="Applebaum E."/>
            <person name="Phelps L."/>
            <person name="Falcone J."/>
            <person name="Kanchi K."/>
            <person name="Thane T."/>
            <person name="Scimone A."/>
            <person name="Thane N."/>
            <person name="Henke J."/>
            <person name="Wang T."/>
            <person name="Ruppert J."/>
            <person name="Shah N."/>
            <person name="Rotter K."/>
            <person name="Hodges J."/>
            <person name="Ingenthron E."/>
            <person name="Cordes M."/>
            <person name="Kohlberg S."/>
            <person name="Sgro J."/>
            <person name="Delgado B."/>
            <person name="Mead K."/>
            <person name="Chinwalla A."/>
            <person name="Leonard S."/>
            <person name="Crouse K."/>
            <person name="Collura K."/>
            <person name="Kudrna D."/>
            <person name="Currie J."/>
            <person name="He R."/>
            <person name="Angelova A."/>
            <person name="Rajasekar S."/>
            <person name="Mueller T."/>
            <person name="Lomeli R."/>
            <person name="Scara G."/>
            <person name="Ko A."/>
            <person name="Delaney K."/>
            <person name="Wissotski M."/>
            <person name="Lopez G."/>
            <person name="Campos D."/>
            <person name="Braidotti M."/>
            <person name="Ashley E."/>
            <person name="Golser W."/>
            <person name="Kim H."/>
            <person name="Lee S."/>
            <person name="Lin J."/>
            <person name="Dujmic Z."/>
            <person name="Kim W."/>
            <person name="Talag J."/>
            <person name="Zuccolo A."/>
            <person name="Fan C."/>
            <person name="Sebastian A."/>
            <person name="Kramer M."/>
            <person name="Spiegel L."/>
            <person name="Nascimento L."/>
            <person name="Zutavern T."/>
            <person name="Miller B."/>
            <person name="Ambroise C."/>
            <person name="Muller S."/>
            <person name="Spooner W."/>
            <person name="Narechania A."/>
            <person name="Ren L."/>
            <person name="Wei S."/>
            <person name="Kumari S."/>
            <person name="Faga B."/>
            <person name="Levy M.J."/>
            <person name="McMahan L."/>
            <person name="Van Buren P."/>
            <person name="Vaughn M.W."/>
            <person name="Ying K."/>
            <person name="Yeh C.-T."/>
            <person name="Emrich S.J."/>
            <person name="Jia Y."/>
            <person name="Kalyanaraman A."/>
            <person name="Hsia A.-P."/>
            <person name="Barbazuk W.B."/>
            <person name="Baucom R.S."/>
            <person name="Brutnell T.P."/>
            <person name="Carpita N.C."/>
            <person name="Chaparro C."/>
            <person name="Chia J.-M."/>
            <person name="Deragon J.-M."/>
            <person name="Estill J.C."/>
            <person name="Fu Y."/>
            <person name="Jeddeloh J.A."/>
            <person name="Han Y."/>
            <person name="Lee H."/>
            <person name="Li P."/>
            <person name="Lisch D.R."/>
            <person name="Liu S."/>
            <person name="Liu Z."/>
            <person name="Nagel D.H."/>
            <person name="McCann M.C."/>
            <person name="SanMiguel P."/>
            <person name="Myers A.M."/>
            <person name="Nettleton D."/>
            <person name="Nguyen J."/>
            <person name="Penning B.W."/>
            <person name="Ponnala L."/>
            <person name="Schneider K.L."/>
            <person name="Schwartz D.C."/>
            <person name="Sharma A."/>
            <person name="Soderlund C."/>
            <person name="Springer N.M."/>
            <person name="Sun Q."/>
            <person name="Wang H."/>
            <person name="Waterman M."/>
            <person name="Westerman R."/>
            <person name="Wolfgruber T.K."/>
            <person name="Yang L."/>
            <person name="Yu Y."/>
            <person name="Zhang L."/>
            <person name="Zhou S."/>
            <person name="Zhu Q."/>
            <person name="Bennetzen J.L."/>
            <person name="Dawe R.K."/>
            <person name="Jiang J."/>
            <person name="Jiang N."/>
            <person name="Presting G.G."/>
            <person name="Wessler S.R."/>
            <person name="Aluru S."/>
            <person name="Martienssen R.A."/>
            <person name="Clifton S.W."/>
            <person name="McCombie W.R."/>
            <person name="Wing R.A."/>
            <person name="Wilson R.K."/>
        </authorList>
    </citation>
    <scope>NUCLEOTIDE SEQUENCE [LARGE SCALE GENOMIC DNA]</scope>
    <source>
        <strain evidence="3">cv. B73</strain>
    </source>
</reference>
<organism evidence="2 3">
    <name type="scientific">Zea mays</name>
    <name type="common">Maize</name>
    <dbReference type="NCBI Taxonomy" id="4577"/>
    <lineage>
        <taxon>Eukaryota</taxon>
        <taxon>Viridiplantae</taxon>
        <taxon>Streptophyta</taxon>
        <taxon>Embryophyta</taxon>
        <taxon>Tracheophyta</taxon>
        <taxon>Spermatophyta</taxon>
        <taxon>Magnoliopsida</taxon>
        <taxon>Liliopsida</taxon>
        <taxon>Poales</taxon>
        <taxon>Poaceae</taxon>
        <taxon>PACMAD clade</taxon>
        <taxon>Panicoideae</taxon>
        <taxon>Andropogonodae</taxon>
        <taxon>Andropogoneae</taxon>
        <taxon>Tripsacinae</taxon>
        <taxon>Zea</taxon>
    </lineage>
</organism>
<dbReference type="InParanoid" id="A0A804UF96"/>
<proteinExistence type="predicted"/>
<dbReference type="Gramene" id="Zm00001eb332220_T001">
    <property type="protein sequence ID" value="Zm00001eb332220_P001"/>
    <property type="gene ID" value="Zm00001eb332220"/>
</dbReference>
<accession>A0A804UF96</accession>
<protein>
    <submittedName>
        <fullName evidence="2">Uncharacterized protein</fullName>
    </submittedName>
</protein>
<reference evidence="2" key="2">
    <citation type="submission" date="2019-07" db="EMBL/GenBank/DDBJ databases">
        <authorList>
            <person name="Seetharam A."/>
            <person name="Woodhouse M."/>
            <person name="Cannon E."/>
        </authorList>
    </citation>
    <scope>NUCLEOTIDE SEQUENCE [LARGE SCALE GENOMIC DNA]</scope>
    <source>
        <strain evidence="2">cv. B73</strain>
    </source>
</reference>
<name>A0A804UF96_MAIZE</name>
<dbReference type="AlphaFoldDB" id="A0A804UF96"/>
<evidence type="ECO:0000256" key="1">
    <source>
        <dbReference type="SAM" id="MobiDB-lite"/>
    </source>
</evidence>
<evidence type="ECO:0000313" key="2">
    <source>
        <dbReference type="EnsemblPlants" id="Zm00001eb332220_P001"/>
    </source>
</evidence>
<dbReference type="EnsemblPlants" id="Zm00001eb332220_T001">
    <property type="protein sequence ID" value="Zm00001eb332220_P001"/>
    <property type="gene ID" value="Zm00001eb332220"/>
</dbReference>
<feature type="region of interest" description="Disordered" evidence="1">
    <location>
        <begin position="110"/>
        <end position="143"/>
    </location>
</feature>
<evidence type="ECO:0000313" key="3">
    <source>
        <dbReference type="Proteomes" id="UP000007305"/>
    </source>
</evidence>
<dbReference type="Proteomes" id="UP000007305">
    <property type="component" value="Chromosome 8"/>
</dbReference>